<dbReference type="InterPro" id="IPR007076">
    <property type="entry name" value="TfoX_N"/>
</dbReference>
<dbReference type="EMBL" id="JAOCQF010000001">
    <property type="protein sequence ID" value="MCT8328991.1"/>
    <property type="molecule type" value="Genomic_DNA"/>
</dbReference>
<comment type="caution">
    <text evidence="2">The sequence shown here is derived from an EMBL/GenBank/DDBJ whole genome shotgun (WGS) entry which is preliminary data.</text>
</comment>
<organism evidence="2 3">
    <name type="scientific">Albidovulum sediminis</name>
    <dbReference type="NCBI Taxonomy" id="3066345"/>
    <lineage>
        <taxon>Bacteria</taxon>
        <taxon>Pseudomonadati</taxon>
        <taxon>Pseudomonadota</taxon>
        <taxon>Alphaproteobacteria</taxon>
        <taxon>Rhodobacterales</taxon>
        <taxon>Paracoccaceae</taxon>
        <taxon>Albidovulum</taxon>
    </lineage>
</organism>
<proteinExistence type="predicted"/>
<reference evidence="3" key="1">
    <citation type="submission" date="2023-07" db="EMBL/GenBank/DDBJ databases">
        <title>Defluviimonas sediminis sp. nov., isolated from mangrove sediment.</title>
        <authorList>
            <person name="Liu L."/>
            <person name="Li J."/>
            <person name="Huang Y."/>
            <person name="Pan J."/>
            <person name="Li M."/>
        </authorList>
    </citation>
    <scope>NUCLEOTIDE SEQUENCE [LARGE SCALE GENOMIC DNA]</scope>
    <source>
        <strain evidence="3">FT324</strain>
    </source>
</reference>
<accession>A0ABT2NJ85</accession>
<dbReference type="RefSeq" id="WP_261494415.1">
    <property type="nucleotide sequence ID" value="NZ_JAOCQF010000001.1"/>
</dbReference>
<feature type="domain" description="TfoX N-terminal" evidence="1">
    <location>
        <begin position="13"/>
        <end position="106"/>
    </location>
</feature>
<evidence type="ECO:0000313" key="2">
    <source>
        <dbReference type="EMBL" id="MCT8328991.1"/>
    </source>
</evidence>
<dbReference type="Proteomes" id="UP001205601">
    <property type="component" value="Unassembled WGS sequence"/>
</dbReference>
<evidence type="ECO:0000259" key="1">
    <source>
        <dbReference type="Pfam" id="PF04993"/>
    </source>
</evidence>
<dbReference type="Pfam" id="PF04993">
    <property type="entry name" value="TfoX_N"/>
    <property type="match status" value="1"/>
</dbReference>
<dbReference type="Gene3D" id="3.30.1460.30">
    <property type="entry name" value="YgaC/TfoX-N like chaperone"/>
    <property type="match status" value="1"/>
</dbReference>
<sequence>MSVSAANIAFALELFEGLGALTHRRMMGGLCLYRDGVIFALLHSDGSLWLKGAGAFAGRITAEGWDRWTYARPGGKPVAMPYWRLPHAALDDPALACDLAREALRELG</sequence>
<evidence type="ECO:0000313" key="3">
    <source>
        <dbReference type="Proteomes" id="UP001205601"/>
    </source>
</evidence>
<protein>
    <submittedName>
        <fullName evidence="2">TfoX/Sxy family protein</fullName>
    </submittedName>
</protein>
<keyword evidence="3" id="KW-1185">Reference proteome</keyword>
<name>A0ABT2NJ85_9RHOB</name>
<gene>
    <name evidence="2" type="ORF">N5I32_05645</name>
</gene>
<dbReference type="SUPFAM" id="SSF159894">
    <property type="entry name" value="YgaC/TfoX-N like"/>
    <property type="match status" value="1"/>
</dbReference>